<organism evidence="7 8">
    <name type="scientific">Nicotiana attenuata</name>
    <name type="common">Coyote tobacco</name>
    <dbReference type="NCBI Taxonomy" id="49451"/>
    <lineage>
        <taxon>Eukaryota</taxon>
        <taxon>Viridiplantae</taxon>
        <taxon>Streptophyta</taxon>
        <taxon>Embryophyta</taxon>
        <taxon>Tracheophyta</taxon>
        <taxon>Spermatophyta</taxon>
        <taxon>Magnoliopsida</taxon>
        <taxon>eudicotyledons</taxon>
        <taxon>Gunneridae</taxon>
        <taxon>Pentapetalae</taxon>
        <taxon>asterids</taxon>
        <taxon>lamiids</taxon>
        <taxon>Solanales</taxon>
        <taxon>Solanaceae</taxon>
        <taxon>Nicotianoideae</taxon>
        <taxon>Nicotianeae</taxon>
        <taxon>Nicotiana</taxon>
    </lineage>
</organism>
<keyword evidence="2" id="KW-0805">Transcription regulation</keyword>
<feature type="domain" description="TF-B3" evidence="6">
    <location>
        <begin position="23"/>
        <end position="118"/>
    </location>
</feature>
<evidence type="ECO:0000259" key="6">
    <source>
        <dbReference type="PROSITE" id="PS50863"/>
    </source>
</evidence>
<dbReference type="Pfam" id="PF02362">
    <property type="entry name" value="B3"/>
    <property type="match status" value="2"/>
</dbReference>
<reference evidence="7" key="1">
    <citation type="submission" date="2016-11" db="EMBL/GenBank/DDBJ databases">
        <title>The genome of Nicotiana attenuata.</title>
        <authorList>
            <person name="Xu S."/>
            <person name="Brockmoeller T."/>
            <person name="Gaquerel E."/>
            <person name="Navarro A."/>
            <person name="Kuhl H."/>
            <person name="Gase K."/>
            <person name="Ling Z."/>
            <person name="Zhou W."/>
            <person name="Kreitzer C."/>
            <person name="Stanke M."/>
            <person name="Tang H."/>
            <person name="Lyons E."/>
            <person name="Pandey P."/>
            <person name="Pandey S.P."/>
            <person name="Timmermann B."/>
            <person name="Baldwin I.T."/>
        </authorList>
    </citation>
    <scope>NUCLEOTIDE SEQUENCE [LARGE SCALE GENOMIC DNA]</scope>
    <source>
        <strain evidence="7">UT</strain>
    </source>
</reference>
<evidence type="ECO:0000256" key="3">
    <source>
        <dbReference type="ARBA" id="ARBA00023125"/>
    </source>
</evidence>
<dbReference type="GO" id="GO:0003677">
    <property type="term" value="F:DNA binding"/>
    <property type="evidence" value="ECO:0007669"/>
    <property type="project" value="UniProtKB-KW"/>
</dbReference>
<evidence type="ECO:0000256" key="5">
    <source>
        <dbReference type="ARBA" id="ARBA00023242"/>
    </source>
</evidence>
<evidence type="ECO:0000313" key="8">
    <source>
        <dbReference type="Proteomes" id="UP000187609"/>
    </source>
</evidence>
<keyword evidence="8" id="KW-1185">Reference proteome</keyword>
<name>A0A1J6IR57_NICAT</name>
<dbReference type="InterPro" id="IPR039218">
    <property type="entry name" value="REM_fam"/>
</dbReference>
<dbReference type="PANTHER" id="PTHR31674:SF72">
    <property type="entry name" value="B3 DOMAIN-CONTAINING PROTEIN REM17-LIKE"/>
    <property type="match status" value="1"/>
</dbReference>
<keyword evidence="3" id="KW-0238">DNA-binding</keyword>
<evidence type="ECO:0000256" key="4">
    <source>
        <dbReference type="ARBA" id="ARBA00023163"/>
    </source>
</evidence>
<dbReference type="AlphaFoldDB" id="A0A1J6IR57"/>
<feature type="domain" description="TF-B3" evidence="6">
    <location>
        <begin position="158"/>
        <end position="252"/>
    </location>
</feature>
<dbReference type="SMART" id="SM01019">
    <property type="entry name" value="B3"/>
    <property type="match status" value="2"/>
</dbReference>
<dbReference type="Proteomes" id="UP000187609">
    <property type="component" value="Unassembled WGS sequence"/>
</dbReference>
<sequence>MSSYKAFPDVEAAKDMPLSRPDHFISTVKPHHISKCRMHVPKLFARENGLSNTQCTIVIRDYEQRLWEFRLYSSSAGSTFIGGEWRKFCAANFLKEGDCIMFEIFAKGEKPILKFYGKANASLQPEEWKPNLDAERYQSLSIASAPRAHSQSLGKYQPLGLTLRSYGYPRSLWCIPTRFAAENGLTNKNCGLIIRDETQRSWNLRLYTSCSRVYIGGRWGEFRVANDLEVGDRIMFEIVTNGEKPIWKFHGKFSH</sequence>
<dbReference type="InterPro" id="IPR003340">
    <property type="entry name" value="B3_DNA-bd"/>
</dbReference>
<dbReference type="PROSITE" id="PS50863">
    <property type="entry name" value="B3"/>
    <property type="match status" value="2"/>
</dbReference>
<keyword evidence="5" id="KW-0539">Nucleus</keyword>
<comment type="caution">
    <text evidence="7">The sequence shown here is derived from an EMBL/GenBank/DDBJ whole genome shotgun (WGS) entry which is preliminary data.</text>
</comment>
<protein>
    <submittedName>
        <fullName evidence="7">B3 domain-containing protein rem4</fullName>
    </submittedName>
</protein>
<dbReference type="GO" id="GO:0005634">
    <property type="term" value="C:nucleus"/>
    <property type="evidence" value="ECO:0007669"/>
    <property type="project" value="UniProtKB-SubCell"/>
</dbReference>
<dbReference type="CDD" id="cd10017">
    <property type="entry name" value="B3_DNA"/>
    <property type="match status" value="2"/>
</dbReference>
<accession>A0A1J6IR57</accession>
<proteinExistence type="predicted"/>
<dbReference type="EMBL" id="MJEQ01037192">
    <property type="protein sequence ID" value="OIS97640.1"/>
    <property type="molecule type" value="Genomic_DNA"/>
</dbReference>
<dbReference type="SMR" id="A0A1J6IR57"/>
<dbReference type="Gene3D" id="2.40.330.10">
    <property type="entry name" value="DNA-binding pseudobarrel domain"/>
    <property type="match status" value="2"/>
</dbReference>
<dbReference type="PANTHER" id="PTHR31674">
    <property type="entry name" value="B3 DOMAIN-CONTAINING PROTEIN REM-LIKE 3-RELATED"/>
    <property type="match status" value="1"/>
</dbReference>
<evidence type="ECO:0000313" key="7">
    <source>
        <dbReference type="EMBL" id="OIS97640.1"/>
    </source>
</evidence>
<evidence type="ECO:0000256" key="2">
    <source>
        <dbReference type="ARBA" id="ARBA00023015"/>
    </source>
</evidence>
<gene>
    <name evidence="7" type="primary">REM4</name>
    <name evidence="7" type="ORF">A4A49_62331</name>
</gene>
<dbReference type="SUPFAM" id="SSF101936">
    <property type="entry name" value="DNA-binding pseudobarrel domain"/>
    <property type="match status" value="2"/>
</dbReference>
<dbReference type="Gramene" id="OIS97640">
    <property type="protein sequence ID" value="OIS97640"/>
    <property type="gene ID" value="A4A49_62331"/>
</dbReference>
<evidence type="ECO:0000256" key="1">
    <source>
        <dbReference type="ARBA" id="ARBA00004123"/>
    </source>
</evidence>
<comment type="subcellular location">
    <subcellularLocation>
        <location evidence="1">Nucleus</location>
    </subcellularLocation>
</comment>
<keyword evidence="4" id="KW-0804">Transcription</keyword>
<dbReference type="InterPro" id="IPR015300">
    <property type="entry name" value="DNA-bd_pseudobarrel_sf"/>
</dbReference>